<proteinExistence type="predicted"/>
<dbReference type="PANTHER" id="PTHR48079:SF6">
    <property type="entry name" value="NAD(P)-BINDING DOMAIN-CONTAINING PROTEIN-RELATED"/>
    <property type="match status" value="1"/>
</dbReference>
<evidence type="ECO:0008006" key="5">
    <source>
        <dbReference type="Google" id="ProtNLM"/>
    </source>
</evidence>
<dbReference type="Pfam" id="PF13460">
    <property type="entry name" value="NAD_binding_10"/>
    <property type="match status" value="1"/>
</dbReference>
<dbReference type="InterPro" id="IPR051783">
    <property type="entry name" value="NAD(P)-dependent_oxidoreduct"/>
</dbReference>
<evidence type="ECO:0000313" key="4">
    <source>
        <dbReference type="Proteomes" id="UP000775872"/>
    </source>
</evidence>
<organism evidence="3 4">
    <name type="scientific">Clonostachys solani</name>
    <dbReference type="NCBI Taxonomy" id="160281"/>
    <lineage>
        <taxon>Eukaryota</taxon>
        <taxon>Fungi</taxon>
        <taxon>Dikarya</taxon>
        <taxon>Ascomycota</taxon>
        <taxon>Pezizomycotina</taxon>
        <taxon>Sordariomycetes</taxon>
        <taxon>Hypocreomycetidae</taxon>
        <taxon>Hypocreales</taxon>
        <taxon>Bionectriaceae</taxon>
        <taxon>Clonostachys</taxon>
    </lineage>
</organism>
<dbReference type="InterPro" id="IPR016040">
    <property type="entry name" value="NAD(P)-bd_dom"/>
</dbReference>
<sequence>MGVKIFLTGATGYIGGTALAYLAKAHPDYEFTLLVRSEEKGKPIKAKYPNANLVYGGLTDSALVEQAAAEADVVVHTADSSDNVPGALAIAKGLARGHSAEKPGYWVHVSGTSILTWFDRQEGRFGEGPVPAQKYHDVDDINRIVTLPDKAHHRDVDKIVQSAISDAVKVAILCPPTIYGKGSGPVNTRSVQIPNLARLGLQKGVVPYVGAGKTEWDHVHIDDLGDLFVRLVGATQDRSLASNPEVFGLHGYFFAESGSHRWADVAGWIAEEASRQGFVREARTESLTQSEAELLDGASTGTYGQNSKSVAQRAGRYLGWRPTGRALKDEVVVAVSEEAADLGLVPKA</sequence>
<accession>A0A9P0EP03</accession>
<keyword evidence="4" id="KW-1185">Reference proteome</keyword>
<feature type="domain" description="NAD(P)-binding" evidence="2">
    <location>
        <begin position="9"/>
        <end position="87"/>
    </location>
</feature>
<dbReference type="OrthoDB" id="10262413at2759"/>
<reference evidence="4" key="1">
    <citation type="submission" date="2019-06" db="EMBL/GenBank/DDBJ databases">
        <authorList>
            <person name="Broberg M."/>
        </authorList>
    </citation>
    <scope>NUCLEOTIDE SEQUENCE [LARGE SCALE GENOMIC DNA]</scope>
</reference>
<dbReference type="EMBL" id="CABFOC020000063">
    <property type="protein sequence ID" value="CAH0056677.1"/>
    <property type="molecule type" value="Genomic_DNA"/>
</dbReference>
<dbReference type="InterPro" id="IPR001509">
    <property type="entry name" value="Epimerase_deHydtase"/>
</dbReference>
<dbReference type="Proteomes" id="UP000775872">
    <property type="component" value="Unassembled WGS sequence"/>
</dbReference>
<evidence type="ECO:0000259" key="2">
    <source>
        <dbReference type="Pfam" id="PF13460"/>
    </source>
</evidence>
<evidence type="ECO:0000259" key="1">
    <source>
        <dbReference type="Pfam" id="PF01370"/>
    </source>
</evidence>
<name>A0A9P0EP03_9HYPO</name>
<dbReference type="AlphaFoldDB" id="A0A9P0EP03"/>
<dbReference type="Gene3D" id="3.40.50.720">
    <property type="entry name" value="NAD(P)-binding Rossmann-like Domain"/>
    <property type="match status" value="1"/>
</dbReference>
<comment type="caution">
    <text evidence="3">The sequence shown here is derived from an EMBL/GenBank/DDBJ whole genome shotgun (WGS) entry which is preliminary data.</text>
</comment>
<dbReference type="Pfam" id="PF01370">
    <property type="entry name" value="Epimerase"/>
    <property type="match status" value="1"/>
</dbReference>
<gene>
    <name evidence="3" type="ORF">CSOL1703_00006623</name>
</gene>
<dbReference type="SUPFAM" id="SSF51735">
    <property type="entry name" value="NAD(P)-binding Rossmann-fold domains"/>
    <property type="match status" value="1"/>
</dbReference>
<feature type="domain" description="NAD-dependent epimerase/dehydratase" evidence="1">
    <location>
        <begin position="155"/>
        <end position="234"/>
    </location>
</feature>
<dbReference type="GO" id="GO:0004029">
    <property type="term" value="F:aldehyde dehydrogenase (NAD+) activity"/>
    <property type="evidence" value="ECO:0007669"/>
    <property type="project" value="TreeGrafter"/>
</dbReference>
<dbReference type="PANTHER" id="PTHR48079">
    <property type="entry name" value="PROTEIN YEEZ"/>
    <property type="match status" value="1"/>
</dbReference>
<evidence type="ECO:0000313" key="3">
    <source>
        <dbReference type="EMBL" id="CAH0056677.1"/>
    </source>
</evidence>
<dbReference type="InterPro" id="IPR036291">
    <property type="entry name" value="NAD(P)-bd_dom_sf"/>
</dbReference>
<reference evidence="3 4" key="2">
    <citation type="submission" date="2021-10" db="EMBL/GenBank/DDBJ databases">
        <authorList>
            <person name="Piombo E."/>
        </authorList>
    </citation>
    <scope>NUCLEOTIDE SEQUENCE [LARGE SCALE GENOMIC DNA]</scope>
</reference>
<dbReference type="GO" id="GO:0005737">
    <property type="term" value="C:cytoplasm"/>
    <property type="evidence" value="ECO:0007669"/>
    <property type="project" value="TreeGrafter"/>
</dbReference>
<protein>
    <recommendedName>
        <fullName evidence="5">NAD(P)-binding domain-containing protein</fullName>
    </recommendedName>
</protein>